<dbReference type="AlphaFoldDB" id="A0A1J5PV55"/>
<reference evidence="2" key="1">
    <citation type="submission" date="2016-10" db="EMBL/GenBank/DDBJ databases">
        <title>Sequence of Gallionella enrichment culture.</title>
        <authorList>
            <person name="Poehlein A."/>
            <person name="Muehling M."/>
            <person name="Daniel R."/>
        </authorList>
    </citation>
    <scope>NUCLEOTIDE SEQUENCE</scope>
</reference>
<name>A0A1J5PV55_9ZZZZ</name>
<organism evidence="2">
    <name type="scientific">mine drainage metagenome</name>
    <dbReference type="NCBI Taxonomy" id="410659"/>
    <lineage>
        <taxon>unclassified sequences</taxon>
        <taxon>metagenomes</taxon>
        <taxon>ecological metagenomes</taxon>
    </lineage>
</organism>
<sequence>MAVETARAQQRRVEHVRPVGRRDQDHAFIGLEAVHLDQQLVQCLFALIIAAAEAGAAMPADRVDFVDEDDAGRILLGLFEHVPDTRGADADKHLDEVRARDGEERHIGFARDRARDQRLAGTGRADQQYTARNPPAEPLVLSGIAQEFDDFLQILLGLVDAGDVLKRHAAVRLGQHLGARLAEPHRLAGTALHLPRQEDPHPDQRDERKP</sequence>
<feature type="region of interest" description="Disordered" evidence="1">
    <location>
        <begin position="112"/>
        <end position="134"/>
    </location>
</feature>
<feature type="region of interest" description="Disordered" evidence="1">
    <location>
        <begin position="191"/>
        <end position="210"/>
    </location>
</feature>
<protein>
    <submittedName>
        <fullName evidence="2">Uncharacterized protein</fullName>
    </submittedName>
</protein>
<proteinExistence type="predicted"/>
<accession>A0A1J5PV55</accession>
<feature type="compositionally biased region" description="Basic and acidic residues" evidence="1">
    <location>
        <begin position="195"/>
        <end position="210"/>
    </location>
</feature>
<comment type="caution">
    <text evidence="2">The sequence shown here is derived from an EMBL/GenBank/DDBJ whole genome shotgun (WGS) entry which is preliminary data.</text>
</comment>
<gene>
    <name evidence="2" type="ORF">GALL_509590</name>
</gene>
<dbReference type="EMBL" id="MLJW01005910">
    <property type="protein sequence ID" value="OIQ67461.1"/>
    <property type="molecule type" value="Genomic_DNA"/>
</dbReference>
<evidence type="ECO:0000256" key="1">
    <source>
        <dbReference type="SAM" id="MobiDB-lite"/>
    </source>
</evidence>
<evidence type="ECO:0000313" key="2">
    <source>
        <dbReference type="EMBL" id="OIQ67461.1"/>
    </source>
</evidence>